<comment type="similarity">
    <text evidence="1">Belongs to the IlvD/Edd family.</text>
</comment>
<accession>A0A5B9QQZ4</accession>
<dbReference type="Proteomes" id="UP000325286">
    <property type="component" value="Chromosome"/>
</dbReference>
<evidence type="ECO:0000256" key="3">
    <source>
        <dbReference type="ARBA" id="ARBA00023004"/>
    </source>
</evidence>
<dbReference type="NCBIfam" id="NF004784">
    <property type="entry name" value="PRK06131.1"/>
    <property type="match status" value="1"/>
</dbReference>
<keyword evidence="4" id="KW-0411">Iron-sulfur</keyword>
<organism evidence="9 10">
    <name type="scientific">Roseimaritima ulvae</name>
    <dbReference type="NCBI Taxonomy" id="980254"/>
    <lineage>
        <taxon>Bacteria</taxon>
        <taxon>Pseudomonadati</taxon>
        <taxon>Planctomycetota</taxon>
        <taxon>Planctomycetia</taxon>
        <taxon>Pirellulales</taxon>
        <taxon>Pirellulaceae</taxon>
        <taxon>Roseimaritima</taxon>
    </lineage>
</organism>
<keyword evidence="5 9" id="KW-0456">Lyase</keyword>
<dbReference type="AlphaFoldDB" id="A0A5B9QQZ4"/>
<feature type="domain" description="Dihydroxy-acid/6-phosphogluconate dehydratase C-terminal" evidence="8">
    <location>
        <begin position="374"/>
        <end position="567"/>
    </location>
</feature>
<dbReference type="EMBL" id="CP042914">
    <property type="protein sequence ID" value="QEG40070.1"/>
    <property type="molecule type" value="Genomic_DNA"/>
</dbReference>
<keyword evidence="2" id="KW-0479">Metal-binding</keyword>
<dbReference type="NCBIfam" id="NF009559">
    <property type="entry name" value="PRK13016.1"/>
    <property type="match status" value="1"/>
</dbReference>
<proteinExistence type="inferred from homology"/>
<evidence type="ECO:0000313" key="9">
    <source>
        <dbReference type="EMBL" id="QEG40070.1"/>
    </source>
</evidence>
<evidence type="ECO:0000259" key="8">
    <source>
        <dbReference type="Pfam" id="PF24877"/>
    </source>
</evidence>
<dbReference type="Pfam" id="PF24877">
    <property type="entry name" value="ILV_EDD_C"/>
    <property type="match status" value="1"/>
</dbReference>
<dbReference type="KEGG" id="rul:UC8_20740"/>
<dbReference type="GO" id="GO:0050020">
    <property type="term" value="F:L-arabinonate dehydratase activity"/>
    <property type="evidence" value="ECO:0007669"/>
    <property type="project" value="UniProtKB-EC"/>
</dbReference>
<dbReference type="SUPFAM" id="SSF52016">
    <property type="entry name" value="LeuD/IlvD-like"/>
    <property type="match status" value="1"/>
</dbReference>
<evidence type="ECO:0000256" key="1">
    <source>
        <dbReference type="ARBA" id="ARBA00006486"/>
    </source>
</evidence>
<dbReference type="Pfam" id="PF00920">
    <property type="entry name" value="ILVD_EDD_N"/>
    <property type="match status" value="1"/>
</dbReference>
<name>A0A5B9QQZ4_9BACT</name>
<dbReference type="InterPro" id="IPR056740">
    <property type="entry name" value="ILV_EDD_C"/>
</dbReference>
<dbReference type="NCBIfam" id="NF009560">
    <property type="entry name" value="PRK13017.1"/>
    <property type="match status" value="1"/>
</dbReference>
<dbReference type="PANTHER" id="PTHR43183">
    <property type="entry name" value="HYPOTHETICAL DIHYDROXYACID DEHYDRATASE (EUROFUNG)-RELATED"/>
    <property type="match status" value="1"/>
</dbReference>
<keyword evidence="10" id="KW-1185">Reference proteome</keyword>
<feature type="region of interest" description="Disordered" evidence="6">
    <location>
        <begin position="1"/>
        <end position="21"/>
    </location>
</feature>
<dbReference type="GO" id="GO:0051536">
    <property type="term" value="F:iron-sulfur cluster binding"/>
    <property type="evidence" value="ECO:0007669"/>
    <property type="project" value="UniProtKB-KW"/>
</dbReference>
<keyword evidence="3" id="KW-0408">Iron</keyword>
<gene>
    <name evidence="9" type="primary">araC</name>
    <name evidence="9" type="ORF">UC8_20740</name>
</gene>
<evidence type="ECO:0000256" key="4">
    <source>
        <dbReference type="ARBA" id="ARBA00023014"/>
    </source>
</evidence>
<dbReference type="EC" id="4.2.1.25" evidence="9"/>
<evidence type="ECO:0000259" key="7">
    <source>
        <dbReference type="Pfam" id="PF00920"/>
    </source>
</evidence>
<dbReference type="OrthoDB" id="9807077at2"/>
<evidence type="ECO:0000313" key="10">
    <source>
        <dbReference type="Proteomes" id="UP000325286"/>
    </source>
</evidence>
<dbReference type="InterPro" id="IPR000581">
    <property type="entry name" value="ILV_EDD_N"/>
</dbReference>
<feature type="domain" description="Dihydroxy-acid/6-phosphogluconate dehydratase N-terminal" evidence="7">
    <location>
        <begin position="52"/>
        <end position="362"/>
    </location>
</feature>
<sequence length="584" mass="63134">MSPNAPTGPDAPNRDPSTLRSQRWFAPDSLRGFGHRSRLKGMGIDDEDYRDRPVVAILNTWSDLNTCHSHFRNRADEVRRGILQAGGFPVEVPVMSLGEMMMKPTTMLYRNLLAMEVEEVLRCHPIDSAVLMGGCDKTVPAMLMGALSADIPSIFLPAGPMLKARWKDVTLGSGSDAWKYWDERSAGNLCDGDWKAIENCIARSAGTCMTMGTASTMACVAEAMGFTLPGAACTPAVLAEHSRLAVQTGRRAVDMAWESLRPSQIVTPESIDNAIRTDMTIGGSTNAIVHILAIAGRACVPLTLDRFDELSRSTPMLGDLRPSGQFLMEDFYNAGGLAALLQRLSHLLNLDCLTVSGHTLGQQIEAAEVIDDAVIRPLENPVSPAGGTCVLRGNLAPDGCVIKSVAADPRLIKHCGPAVVFDDYAAMKARIDDPDLQVTADSVLVLRSAGALGAPGMPEWGMLPIPKKLLQQGVRDMVRISDARMSGTSYGTCVLHVSPESFAGGPLALVRDGDLIEIDIDARRIHWHVADEEIARRRAAWRAPEAKFSRGYGQMYSAHVQGAQQGCDFDFLTGRSPGEEPDIF</sequence>
<protein>
    <submittedName>
        <fullName evidence="9">L-arabonate dehydratase</fullName>
        <ecNumber evidence="9">4.2.1.25</ecNumber>
    </submittedName>
</protein>
<dbReference type="RefSeq" id="WP_084427597.1">
    <property type="nucleotide sequence ID" value="NZ_CP042914.1"/>
</dbReference>
<dbReference type="InterPro" id="IPR042096">
    <property type="entry name" value="Dihydro-acid_dehy_C"/>
</dbReference>
<dbReference type="PANTHER" id="PTHR43183:SF2">
    <property type="entry name" value="DIHYDROXY-ACID DEHYDRATASE"/>
    <property type="match status" value="1"/>
</dbReference>
<reference evidence="9 10" key="1">
    <citation type="submission" date="2019-08" db="EMBL/GenBank/DDBJ databases">
        <title>Deep-cultivation of Planctomycetes and their phenomic and genomic characterization uncovers novel biology.</title>
        <authorList>
            <person name="Wiegand S."/>
            <person name="Jogler M."/>
            <person name="Boedeker C."/>
            <person name="Pinto D."/>
            <person name="Vollmers J."/>
            <person name="Rivas-Marin E."/>
            <person name="Kohn T."/>
            <person name="Peeters S.H."/>
            <person name="Heuer A."/>
            <person name="Rast P."/>
            <person name="Oberbeckmann S."/>
            <person name="Bunk B."/>
            <person name="Jeske O."/>
            <person name="Meyerdierks A."/>
            <person name="Storesund J.E."/>
            <person name="Kallscheuer N."/>
            <person name="Luecker S."/>
            <person name="Lage O.M."/>
            <person name="Pohl T."/>
            <person name="Merkel B.J."/>
            <person name="Hornburger P."/>
            <person name="Mueller R.-W."/>
            <person name="Bruemmer F."/>
            <person name="Labrenz M."/>
            <person name="Spormann A.M."/>
            <person name="Op den Camp H."/>
            <person name="Overmann J."/>
            <person name="Amann R."/>
            <person name="Jetten M.S.M."/>
            <person name="Mascher T."/>
            <person name="Medema M.H."/>
            <person name="Devos D.P."/>
            <person name="Kaster A.-K."/>
            <person name="Ovreas L."/>
            <person name="Rohde M."/>
            <person name="Galperin M.Y."/>
            <person name="Jogler C."/>
        </authorList>
    </citation>
    <scope>NUCLEOTIDE SEQUENCE [LARGE SCALE GENOMIC DNA]</scope>
    <source>
        <strain evidence="9 10">UC8</strain>
    </source>
</reference>
<dbReference type="GO" id="GO:0046872">
    <property type="term" value="F:metal ion binding"/>
    <property type="evidence" value="ECO:0007669"/>
    <property type="project" value="UniProtKB-KW"/>
</dbReference>
<dbReference type="PROSITE" id="PS00886">
    <property type="entry name" value="ILVD_EDD_1"/>
    <property type="match status" value="1"/>
</dbReference>
<dbReference type="FunFam" id="3.50.30.80:FF:000001">
    <property type="entry name" value="Dihydroxy-acid dehydratase"/>
    <property type="match status" value="1"/>
</dbReference>
<dbReference type="SUPFAM" id="SSF143975">
    <property type="entry name" value="IlvD/EDD N-terminal domain-like"/>
    <property type="match status" value="1"/>
</dbReference>
<dbReference type="InterPro" id="IPR052352">
    <property type="entry name" value="Sugar_Degrad_Dehydratases"/>
</dbReference>
<evidence type="ECO:0000256" key="6">
    <source>
        <dbReference type="SAM" id="MobiDB-lite"/>
    </source>
</evidence>
<dbReference type="Gene3D" id="3.50.30.80">
    <property type="entry name" value="IlvD/EDD C-terminal domain-like"/>
    <property type="match status" value="1"/>
</dbReference>
<evidence type="ECO:0000256" key="5">
    <source>
        <dbReference type="ARBA" id="ARBA00023239"/>
    </source>
</evidence>
<evidence type="ECO:0000256" key="2">
    <source>
        <dbReference type="ARBA" id="ARBA00022723"/>
    </source>
</evidence>
<dbReference type="InterPro" id="IPR037237">
    <property type="entry name" value="IlvD/EDD_N"/>
</dbReference>
<dbReference type="InterPro" id="IPR020558">
    <property type="entry name" value="DiOHA_6PGluconate_deHydtase_CS"/>
</dbReference>